<keyword evidence="2 8" id="KW-0813">Transport</keyword>
<keyword evidence="7 8" id="KW-0472">Membrane</keyword>
<dbReference type="SUPFAM" id="SSF52540">
    <property type="entry name" value="P-loop containing nucleoside triphosphate hydrolases"/>
    <property type="match status" value="1"/>
</dbReference>
<proteinExistence type="inferred from homology"/>
<keyword evidence="4 8" id="KW-0547">Nucleotide-binding</keyword>
<dbReference type="OrthoDB" id="9784332at2"/>
<dbReference type="RefSeq" id="WP_089060890.1">
    <property type="nucleotide sequence ID" value="NZ_CP022315.1"/>
</dbReference>
<dbReference type="Gene3D" id="3.40.50.300">
    <property type="entry name" value="P-loop containing nucleotide triphosphate hydrolases"/>
    <property type="match status" value="1"/>
</dbReference>
<dbReference type="InterPro" id="IPR003439">
    <property type="entry name" value="ABC_transporter-like_ATP-bd"/>
</dbReference>
<dbReference type="GO" id="GO:0016887">
    <property type="term" value="F:ATP hydrolysis activity"/>
    <property type="evidence" value="ECO:0007669"/>
    <property type="project" value="InterPro"/>
</dbReference>
<keyword evidence="3 8" id="KW-1003">Cell membrane</keyword>
<protein>
    <recommendedName>
        <fullName evidence="8">Energy-coupling factor transporter ATP-binding protein EcfA2</fullName>
        <ecNumber evidence="8">7.-.-.-</ecNumber>
    </recommendedName>
</protein>
<dbReference type="Proteomes" id="UP000198312">
    <property type="component" value="Chromosome"/>
</dbReference>
<evidence type="ECO:0000259" key="9">
    <source>
        <dbReference type="PROSITE" id="PS50893"/>
    </source>
</evidence>
<accession>A0A220U0H4</accession>
<dbReference type="InterPro" id="IPR050095">
    <property type="entry name" value="ECF_ABC_transporter_ATP-bd"/>
</dbReference>
<comment type="function">
    <text evidence="8">ATP-binding (A) component of a common energy-coupling factor (ECF) ABC-transporter complex.</text>
</comment>
<dbReference type="InterPro" id="IPR015856">
    <property type="entry name" value="ABC_transpr_CbiO/EcfA_su"/>
</dbReference>
<comment type="similarity">
    <text evidence="8">Belongs to the ABC transporter superfamily. Energy-coupling factor EcfA family.</text>
</comment>
<dbReference type="PANTHER" id="PTHR43553:SF27">
    <property type="entry name" value="ENERGY-COUPLING FACTOR TRANSPORTER ATP-BINDING PROTEIN ECFA2"/>
    <property type="match status" value="1"/>
</dbReference>
<dbReference type="SMART" id="SM00382">
    <property type="entry name" value="AAA"/>
    <property type="match status" value="1"/>
</dbReference>
<gene>
    <name evidence="10" type="ORF">CFK37_05315</name>
</gene>
<dbReference type="GO" id="GO:0042626">
    <property type="term" value="F:ATPase-coupled transmembrane transporter activity"/>
    <property type="evidence" value="ECO:0007669"/>
    <property type="project" value="TreeGrafter"/>
</dbReference>
<organism evidence="10 11">
    <name type="scientific">Virgibacillus phasianinus</name>
    <dbReference type="NCBI Taxonomy" id="2017483"/>
    <lineage>
        <taxon>Bacteria</taxon>
        <taxon>Bacillati</taxon>
        <taxon>Bacillota</taxon>
        <taxon>Bacilli</taxon>
        <taxon>Bacillales</taxon>
        <taxon>Bacillaceae</taxon>
        <taxon>Virgibacillus</taxon>
    </lineage>
</organism>
<feature type="domain" description="ABC transporter" evidence="9">
    <location>
        <begin position="3"/>
        <end position="246"/>
    </location>
</feature>
<evidence type="ECO:0000256" key="6">
    <source>
        <dbReference type="ARBA" id="ARBA00022967"/>
    </source>
</evidence>
<dbReference type="NCBIfam" id="TIGR04521">
    <property type="entry name" value="ECF_ATPase_2"/>
    <property type="match status" value="1"/>
</dbReference>
<comment type="subcellular location">
    <subcellularLocation>
        <location evidence="1 8">Cell membrane</location>
        <topology evidence="1 8">Peripheral membrane protein</topology>
    </subcellularLocation>
</comment>
<evidence type="ECO:0000256" key="4">
    <source>
        <dbReference type="ARBA" id="ARBA00022741"/>
    </source>
</evidence>
<dbReference type="KEGG" id="vil:CFK37_05315"/>
<comment type="subunit">
    <text evidence="8">Forms a stable energy-coupling factor (ECF) transporter complex composed of 2 membrane-embedded substrate-binding proteins (S component), 2 ATP-binding proteins (A component) and 2 transmembrane proteins (T component).</text>
</comment>
<dbReference type="EC" id="7.-.-.-" evidence="8"/>
<dbReference type="InterPro" id="IPR003593">
    <property type="entry name" value="AAA+_ATPase"/>
</dbReference>
<dbReference type="GO" id="GO:0043190">
    <property type="term" value="C:ATP-binding cassette (ABC) transporter complex"/>
    <property type="evidence" value="ECO:0007669"/>
    <property type="project" value="TreeGrafter"/>
</dbReference>
<dbReference type="GO" id="GO:0005524">
    <property type="term" value="F:ATP binding"/>
    <property type="evidence" value="ECO:0007669"/>
    <property type="project" value="UniProtKB-UniRule"/>
</dbReference>
<evidence type="ECO:0000256" key="3">
    <source>
        <dbReference type="ARBA" id="ARBA00022475"/>
    </source>
</evidence>
<dbReference type="Pfam" id="PF00005">
    <property type="entry name" value="ABC_tran"/>
    <property type="match status" value="1"/>
</dbReference>
<dbReference type="CDD" id="cd03225">
    <property type="entry name" value="ABC_cobalt_CbiO_domain1"/>
    <property type="match status" value="1"/>
</dbReference>
<evidence type="ECO:0000313" key="10">
    <source>
        <dbReference type="EMBL" id="ASK61627.1"/>
    </source>
</evidence>
<dbReference type="EMBL" id="CP022315">
    <property type="protein sequence ID" value="ASK61627.1"/>
    <property type="molecule type" value="Genomic_DNA"/>
</dbReference>
<evidence type="ECO:0000256" key="2">
    <source>
        <dbReference type="ARBA" id="ARBA00022448"/>
    </source>
</evidence>
<evidence type="ECO:0000256" key="5">
    <source>
        <dbReference type="ARBA" id="ARBA00022840"/>
    </source>
</evidence>
<dbReference type="PANTHER" id="PTHR43553">
    <property type="entry name" value="HEAVY METAL TRANSPORTER"/>
    <property type="match status" value="1"/>
</dbReference>
<dbReference type="InterPro" id="IPR017871">
    <property type="entry name" value="ABC_transporter-like_CS"/>
</dbReference>
<dbReference type="PROSITE" id="PS50893">
    <property type="entry name" value="ABC_TRANSPORTER_2"/>
    <property type="match status" value="1"/>
</dbReference>
<keyword evidence="5 8" id="KW-0067">ATP-binding</keyword>
<dbReference type="InterPro" id="IPR027417">
    <property type="entry name" value="P-loop_NTPase"/>
</dbReference>
<dbReference type="PROSITE" id="PS00211">
    <property type="entry name" value="ABC_TRANSPORTER_1"/>
    <property type="match status" value="1"/>
</dbReference>
<name>A0A220U0H4_9BACI</name>
<reference evidence="10 11" key="1">
    <citation type="submission" date="2017-07" db="EMBL/GenBank/DDBJ databases">
        <title>Virgibacillus sp. LM2416.</title>
        <authorList>
            <person name="Tak E.J."/>
            <person name="Bae J.-W."/>
        </authorList>
    </citation>
    <scope>NUCLEOTIDE SEQUENCE [LARGE SCALE GENOMIC DNA]</scope>
    <source>
        <strain evidence="10 11">LM2416</strain>
    </source>
</reference>
<dbReference type="GO" id="GO:0015087">
    <property type="term" value="F:cobalt ion transmembrane transporter activity"/>
    <property type="evidence" value="ECO:0007669"/>
    <property type="project" value="UniProtKB-ARBA"/>
</dbReference>
<evidence type="ECO:0000256" key="8">
    <source>
        <dbReference type="RuleBase" id="RU365104"/>
    </source>
</evidence>
<dbReference type="AlphaFoldDB" id="A0A220U0H4"/>
<evidence type="ECO:0000256" key="7">
    <source>
        <dbReference type="ARBA" id="ARBA00023136"/>
    </source>
</evidence>
<dbReference type="NCBIfam" id="NF010155">
    <property type="entry name" value="PRK13634.1"/>
    <property type="match status" value="1"/>
</dbReference>
<evidence type="ECO:0000256" key="1">
    <source>
        <dbReference type="ARBA" id="ARBA00004202"/>
    </source>
</evidence>
<sequence length="290" mass="32556">MDITFKNVSYIYQQNTPFAHKAIEDLSFHIPSGSFVAVIGHTGSGKSTLIQHLNGLVMPSEGEVSIGNFTLSKEQKPKNLKELRSKVGVVFQYPEHQLFEETVEKDIAFGPENFDVQDDEIRKRIKEITPAVGLDDALLSRSPFDLSGGQMRRVAIAGVLAIKPDVLVLDEPTAGLDPRGQKEIMEMFHALHREQNLTTILVTHSMEDAVKYADHVIILNKGKKYLEGKPEEVLTRQEALKKVQLDVPEAVQFLGLFEKRFGVHIPFHRQSTKEIAREIQQVLKGGSSYE</sequence>
<dbReference type="InterPro" id="IPR030946">
    <property type="entry name" value="EcfA2"/>
</dbReference>
<evidence type="ECO:0000313" key="11">
    <source>
        <dbReference type="Proteomes" id="UP000198312"/>
    </source>
</evidence>
<keyword evidence="11" id="KW-1185">Reference proteome</keyword>
<dbReference type="FunFam" id="3.40.50.300:FF:000224">
    <property type="entry name" value="Energy-coupling factor transporter ATP-binding protein EcfA"/>
    <property type="match status" value="1"/>
</dbReference>
<keyword evidence="6" id="KW-1278">Translocase</keyword>